<accession>A0ABV7J279</accession>
<dbReference type="SUPFAM" id="SSF46785">
    <property type="entry name" value="Winged helix' DNA-binding domain"/>
    <property type="match status" value="1"/>
</dbReference>
<protein>
    <submittedName>
        <fullName evidence="7">MarR family winged helix-turn-helix transcriptional regulator</fullName>
    </submittedName>
</protein>
<sequence>MDTKTPALPIAEMICFSLYSATHAMQHAYKPLLEALGLTYPQYLVLVALWAENGQTVGQLGQALQLESNTLTPLLKRMQAQGLVLRARDTKDERQVRVRLTEAGREMQSRAAAIPGCILERSGMTLAALMALRDQVNGLRDQLRAG</sequence>
<keyword evidence="5" id="KW-0804">Transcription</keyword>
<evidence type="ECO:0000259" key="6">
    <source>
        <dbReference type="PROSITE" id="PS50995"/>
    </source>
</evidence>
<evidence type="ECO:0000256" key="3">
    <source>
        <dbReference type="ARBA" id="ARBA00023015"/>
    </source>
</evidence>
<reference evidence="8" key="1">
    <citation type="journal article" date="2019" name="Int. J. Syst. Evol. Microbiol.">
        <title>The Global Catalogue of Microorganisms (GCM) 10K type strain sequencing project: providing services to taxonomists for standard genome sequencing and annotation.</title>
        <authorList>
            <consortium name="The Broad Institute Genomics Platform"/>
            <consortium name="The Broad Institute Genome Sequencing Center for Infectious Disease"/>
            <person name="Wu L."/>
            <person name="Ma J."/>
        </authorList>
    </citation>
    <scope>NUCLEOTIDE SEQUENCE [LARGE SCALE GENOMIC DNA]</scope>
    <source>
        <strain evidence="8">KCTC 52039</strain>
    </source>
</reference>
<dbReference type="InterPro" id="IPR055166">
    <property type="entry name" value="Transc_reg_Sar_Rot_HTH"/>
</dbReference>
<dbReference type="SMART" id="SM00347">
    <property type="entry name" value="HTH_MARR"/>
    <property type="match status" value="1"/>
</dbReference>
<feature type="domain" description="HTH marR-type" evidence="6">
    <location>
        <begin position="11"/>
        <end position="146"/>
    </location>
</feature>
<dbReference type="PROSITE" id="PS50995">
    <property type="entry name" value="HTH_MARR_2"/>
    <property type="match status" value="1"/>
</dbReference>
<comment type="subcellular location">
    <subcellularLocation>
        <location evidence="1">Cytoplasm</location>
    </subcellularLocation>
</comment>
<evidence type="ECO:0000256" key="2">
    <source>
        <dbReference type="ARBA" id="ARBA00022490"/>
    </source>
</evidence>
<gene>
    <name evidence="7" type="ORF">ACFOGH_12995</name>
</gene>
<dbReference type="InterPro" id="IPR000835">
    <property type="entry name" value="HTH_MarR-typ"/>
</dbReference>
<evidence type="ECO:0000256" key="5">
    <source>
        <dbReference type="ARBA" id="ARBA00023163"/>
    </source>
</evidence>
<keyword evidence="8" id="KW-1185">Reference proteome</keyword>
<keyword evidence="4" id="KW-0238">DNA-binding</keyword>
<dbReference type="PANTHER" id="PTHR33164">
    <property type="entry name" value="TRANSCRIPTIONAL REGULATOR, MARR FAMILY"/>
    <property type="match status" value="1"/>
</dbReference>
<dbReference type="InterPro" id="IPR036388">
    <property type="entry name" value="WH-like_DNA-bd_sf"/>
</dbReference>
<comment type="caution">
    <text evidence="7">The sequence shown here is derived from an EMBL/GenBank/DDBJ whole genome shotgun (WGS) entry which is preliminary data.</text>
</comment>
<dbReference type="InterPro" id="IPR039422">
    <property type="entry name" value="MarR/SlyA-like"/>
</dbReference>
<proteinExistence type="predicted"/>
<keyword evidence="2" id="KW-0963">Cytoplasm</keyword>
<dbReference type="Gene3D" id="1.10.10.10">
    <property type="entry name" value="Winged helix-like DNA-binding domain superfamily/Winged helix DNA-binding domain"/>
    <property type="match status" value="1"/>
</dbReference>
<evidence type="ECO:0000256" key="4">
    <source>
        <dbReference type="ARBA" id="ARBA00023125"/>
    </source>
</evidence>
<dbReference type="Pfam" id="PF22381">
    <property type="entry name" value="Staph_reg_Sar_Rot"/>
    <property type="match status" value="1"/>
</dbReference>
<dbReference type="EMBL" id="JBHRTO010000001">
    <property type="protein sequence ID" value="MFC3181913.1"/>
    <property type="molecule type" value="Genomic_DNA"/>
</dbReference>
<name>A0ABV7J279_9RHOB</name>
<organism evidence="7 8">
    <name type="scientific">Cypionkella sinensis</name>
    <dbReference type="NCBI Taxonomy" id="1756043"/>
    <lineage>
        <taxon>Bacteria</taxon>
        <taxon>Pseudomonadati</taxon>
        <taxon>Pseudomonadota</taxon>
        <taxon>Alphaproteobacteria</taxon>
        <taxon>Rhodobacterales</taxon>
        <taxon>Paracoccaceae</taxon>
        <taxon>Cypionkella</taxon>
    </lineage>
</organism>
<dbReference type="Proteomes" id="UP001595547">
    <property type="component" value="Unassembled WGS sequence"/>
</dbReference>
<dbReference type="PANTHER" id="PTHR33164:SF5">
    <property type="entry name" value="ORGANIC HYDROPEROXIDE RESISTANCE TRANSCRIPTIONAL REGULATOR"/>
    <property type="match status" value="1"/>
</dbReference>
<dbReference type="PRINTS" id="PR00598">
    <property type="entry name" value="HTHMARR"/>
</dbReference>
<dbReference type="InterPro" id="IPR036390">
    <property type="entry name" value="WH_DNA-bd_sf"/>
</dbReference>
<evidence type="ECO:0000313" key="7">
    <source>
        <dbReference type="EMBL" id="MFC3181913.1"/>
    </source>
</evidence>
<dbReference type="RefSeq" id="WP_380073495.1">
    <property type="nucleotide sequence ID" value="NZ_JBHRTO010000001.1"/>
</dbReference>
<evidence type="ECO:0000313" key="8">
    <source>
        <dbReference type="Proteomes" id="UP001595547"/>
    </source>
</evidence>
<evidence type="ECO:0000256" key="1">
    <source>
        <dbReference type="ARBA" id="ARBA00004496"/>
    </source>
</evidence>
<keyword evidence="3" id="KW-0805">Transcription regulation</keyword>